<dbReference type="SUPFAM" id="SSF141868">
    <property type="entry name" value="EAL domain-like"/>
    <property type="match status" value="1"/>
</dbReference>
<dbReference type="CDD" id="cd01948">
    <property type="entry name" value="EAL"/>
    <property type="match status" value="1"/>
</dbReference>
<accession>A0A926FBH8</accession>
<name>A0A926FBH8_9FIRM</name>
<dbReference type="RefSeq" id="WP_262431025.1">
    <property type="nucleotide sequence ID" value="NZ_JACRTE010000001.1"/>
</dbReference>
<comment type="caution">
    <text evidence="3">The sequence shown here is derived from an EMBL/GenBank/DDBJ whole genome shotgun (WGS) entry which is preliminary data.</text>
</comment>
<keyword evidence="1" id="KW-1133">Transmembrane helix</keyword>
<evidence type="ECO:0000313" key="4">
    <source>
        <dbReference type="Proteomes" id="UP000647416"/>
    </source>
</evidence>
<gene>
    <name evidence="3" type="ORF">H8706_00225</name>
</gene>
<feature type="domain" description="EAL" evidence="2">
    <location>
        <begin position="188"/>
        <end position="439"/>
    </location>
</feature>
<dbReference type="AlphaFoldDB" id="A0A926FBH8"/>
<evidence type="ECO:0000256" key="1">
    <source>
        <dbReference type="SAM" id="Phobius"/>
    </source>
</evidence>
<keyword evidence="1" id="KW-0472">Membrane</keyword>
<protein>
    <submittedName>
        <fullName evidence="3">EAL domain-containing protein</fullName>
    </submittedName>
</protein>
<dbReference type="SMART" id="SM00052">
    <property type="entry name" value="EAL"/>
    <property type="match status" value="1"/>
</dbReference>
<dbReference type="PANTHER" id="PTHR33121">
    <property type="entry name" value="CYCLIC DI-GMP PHOSPHODIESTERASE PDEF"/>
    <property type="match status" value="1"/>
</dbReference>
<sequence length="439" mass="48326">METAIILLGGLVAVAAAVVFFGVFEKEKRNEFNMTEISSISRAESVFDRLVSKDGACTAIYIGMFYQSLYINADSGKFIKTRLSAEKKIKEFCGIFGGASARVDGNNYIIVSGAQRDDTAVFCEKFSEFAKNGSNAADISIGAYIAKDEICDFQTAAGYAKKAARFAKNSGAGYKICEGRELDEVIDNENIEKNIEAFIDNDSFYQVFQPYYDAKADKILGCEVLSRLDLDRTDGILPCEFLQVIKKDKNLCVKFDLYTFKRCCEWLVKNADRNLSVACNFSRQTLLSENSASDIIAIAQRTGADFKRIIIEIEDGHSNGGFEILCGNVLLLKKSGFKICLDGFGRGNTALGELSELLPDIIGIDKSVLRGVKNSRGEAVFSGAVRLAKEMNALVLAECIENEIQAETAKKAGCDILQGYYFCKPVNTDELDKLLKNQI</sequence>
<keyword evidence="1" id="KW-0812">Transmembrane</keyword>
<reference evidence="3" key="1">
    <citation type="submission" date="2020-08" db="EMBL/GenBank/DDBJ databases">
        <title>Genome public.</title>
        <authorList>
            <person name="Liu C."/>
            <person name="Sun Q."/>
        </authorList>
    </citation>
    <scope>NUCLEOTIDE SEQUENCE</scope>
    <source>
        <strain evidence="3">NSJ-50</strain>
    </source>
</reference>
<dbReference type="GO" id="GO:0071111">
    <property type="term" value="F:cyclic-guanylate-specific phosphodiesterase activity"/>
    <property type="evidence" value="ECO:0007669"/>
    <property type="project" value="InterPro"/>
</dbReference>
<dbReference type="InterPro" id="IPR050706">
    <property type="entry name" value="Cyclic-di-GMP_PDE-like"/>
</dbReference>
<dbReference type="InterPro" id="IPR001633">
    <property type="entry name" value="EAL_dom"/>
</dbReference>
<feature type="transmembrane region" description="Helical" evidence="1">
    <location>
        <begin position="6"/>
        <end position="24"/>
    </location>
</feature>
<dbReference type="InterPro" id="IPR035919">
    <property type="entry name" value="EAL_sf"/>
</dbReference>
<keyword evidence="4" id="KW-1185">Reference proteome</keyword>
<organism evidence="3 4">
    <name type="scientific">Qingrenia yutianensis</name>
    <dbReference type="NCBI Taxonomy" id="2763676"/>
    <lineage>
        <taxon>Bacteria</taxon>
        <taxon>Bacillati</taxon>
        <taxon>Bacillota</taxon>
        <taxon>Clostridia</taxon>
        <taxon>Eubacteriales</taxon>
        <taxon>Oscillospiraceae</taxon>
        <taxon>Qingrenia</taxon>
    </lineage>
</organism>
<dbReference type="PANTHER" id="PTHR33121:SF70">
    <property type="entry name" value="SIGNALING PROTEIN YKOW"/>
    <property type="match status" value="1"/>
</dbReference>
<proteinExistence type="predicted"/>
<dbReference type="Pfam" id="PF00563">
    <property type="entry name" value="EAL"/>
    <property type="match status" value="1"/>
</dbReference>
<dbReference type="PROSITE" id="PS50883">
    <property type="entry name" value="EAL"/>
    <property type="match status" value="1"/>
</dbReference>
<evidence type="ECO:0000259" key="2">
    <source>
        <dbReference type="PROSITE" id="PS50883"/>
    </source>
</evidence>
<dbReference type="EMBL" id="JACRTE010000001">
    <property type="protein sequence ID" value="MBC8595300.1"/>
    <property type="molecule type" value="Genomic_DNA"/>
</dbReference>
<dbReference type="Gene3D" id="3.20.20.450">
    <property type="entry name" value="EAL domain"/>
    <property type="match status" value="1"/>
</dbReference>
<dbReference type="Proteomes" id="UP000647416">
    <property type="component" value="Unassembled WGS sequence"/>
</dbReference>
<evidence type="ECO:0000313" key="3">
    <source>
        <dbReference type="EMBL" id="MBC8595300.1"/>
    </source>
</evidence>